<dbReference type="GO" id="GO:0022627">
    <property type="term" value="C:cytosolic small ribosomal subunit"/>
    <property type="evidence" value="ECO:0007669"/>
    <property type="project" value="TreeGrafter"/>
</dbReference>
<comment type="similarity">
    <text evidence="1 4">Belongs to the universal ribosomal protein uS9 family.</text>
</comment>
<proteinExistence type="inferred from homology"/>
<dbReference type="InterPro" id="IPR000754">
    <property type="entry name" value="Ribosomal_uS9"/>
</dbReference>
<dbReference type="PANTHER" id="PTHR21569">
    <property type="entry name" value="RIBOSOMAL PROTEIN S9"/>
    <property type="match status" value="1"/>
</dbReference>
<organism evidence="6 7">
    <name type="scientific">Candidatus Roizmanbacteria bacterium CG10_big_fil_rev_8_21_14_0_10_39_6</name>
    <dbReference type="NCBI Taxonomy" id="1974853"/>
    <lineage>
        <taxon>Bacteria</taxon>
        <taxon>Candidatus Roizmaniibacteriota</taxon>
    </lineage>
</organism>
<dbReference type="Proteomes" id="UP000229554">
    <property type="component" value="Unassembled WGS sequence"/>
</dbReference>
<dbReference type="GO" id="GO:0006412">
    <property type="term" value="P:translation"/>
    <property type="evidence" value="ECO:0007669"/>
    <property type="project" value="InterPro"/>
</dbReference>
<evidence type="ECO:0000256" key="4">
    <source>
        <dbReference type="RuleBase" id="RU003815"/>
    </source>
</evidence>
<evidence type="ECO:0000313" key="7">
    <source>
        <dbReference type="Proteomes" id="UP000229554"/>
    </source>
</evidence>
<dbReference type="InterPro" id="IPR020574">
    <property type="entry name" value="Ribosomal_uS9_CS"/>
</dbReference>
<dbReference type="PROSITE" id="PS00360">
    <property type="entry name" value="RIBOSOMAL_S9"/>
    <property type="match status" value="1"/>
</dbReference>
<dbReference type="InterPro" id="IPR014721">
    <property type="entry name" value="Ribsml_uS5_D2-typ_fold_subgr"/>
</dbReference>
<dbReference type="Gene3D" id="3.30.230.10">
    <property type="match status" value="1"/>
</dbReference>
<evidence type="ECO:0000256" key="5">
    <source>
        <dbReference type="RuleBase" id="RU003816"/>
    </source>
</evidence>
<dbReference type="GO" id="GO:0003723">
    <property type="term" value="F:RNA binding"/>
    <property type="evidence" value="ECO:0007669"/>
    <property type="project" value="TreeGrafter"/>
</dbReference>
<dbReference type="InterPro" id="IPR020568">
    <property type="entry name" value="Ribosomal_Su5_D2-typ_SF"/>
</dbReference>
<protein>
    <recommendedName>
        <fullName evidence="5">30S ribosomal protein S9</fullName>
    </recommendedName>
</protein>
<dbReference type="GO" id="GO:0003735">
    <property type="term" value="F:structural constituent of ribosome"/>
    <property type="evidence" value="ECO:0007669"/>
    <property type="project" value="InterPro"/>
</dbReference>
<dbReference type="EMBL" id="PFED01000120">
    <property type="protein sequence ID" value="PJE62826.1"/>
    <property type="molecule type" value="Genomic_DNA"/>
</dbReference>
<evidence type="ECO:0000313" key="6">
    <source>
        <dbReference type="EMBL" id="PJE62826.1"/>
    </source>
</evidence>
<sequence>MALKKVKETKTAKKKNSLYYEGVGRRKSASCRARLHIGTKAITAGGKTVTKGEIYVNGKPVKEYFTGDVNAVLYTKPFTITNSLDRFSVTAHVIGGGNKAQLGAFTLAVSKALLKVDDSYRSLLKPHGLLTTDSRVRERRKAGLAQSARKEKQSPKR</sequence>
<evidence type="ECO:0000256" key="3">
    <source>
        <dbReference type="ARBA" id="ARBA00023274"/>
    </source>
</evidence>
<keyword evidence="3 4" id="KW-0687">Ribonucleoprotein</keyword>
<gene>
    <name evidence="6" type="primary">rpsI</name>
    <name evidence="6" type="ORF">COU88_02910</name>
</gene>
<dbReference type="Pfam" id="PF00380">
    <property type="entry name" value="Ribosomal_S9"/>
    <property type="match status" value="1"/>
</dbReference>
<evidence type="ECO:0000256" key="1">
    <source>
        <dbReference type="ARBA" id="ARBA00005251"/>
    </source>
</evidence>
<dbReference type="PANTHER" id="PTHR21569:SF1">
    <property type="entry name" value="SMALL RIBOSOMAL SUBUNIT PROTEIN US9M"/>
    <property type="match status" value="1"/>
</dbReference>
<reference evidence="7" key="1">
    <citation type="submission" date="2017-09" db="EMBL/GenBank/DDBJ databases">
        <title>Depth-based differentiation of microbial function through sediment-hosted aquifers and enrichment of novel symbionts in the deep terrestrial subsurface.</title>
        <authorList>
            <person name="Probst A.J."/>
            <person name="Ladd B."/>
            <person name="Jarett J.K."/>
            <person name="Geller-Mcgrath D.E."/>
            <person name="Sieber C.M.K."/>
            <person name="Emerson J.B."/>
            <person name="Anantharaman K."/>
            <person name="Thomas B.C."/>
            <person name="Malmstrom R."/>
            <person name="Stieglmeier M."/>
            <person name="Klingl A."/>
            <person name="Woyke T."/>
            <person name="Ryan C.M."/>
            <person name="Banfield J.F."/>
        </authorList>
    </citation>
    <scope>NUCLEOTIDE SEQUENCE [LARGE SCALE GENOMIC DNA]</scope>
</reference>
<dbReference type="AlphaFoldDB" id="A0A2M8KSE1"/>
<accession>A0A2M8KSE1</accession>
<name>A0A2M8KSE1_9BACT</name>
<comment type="caution">
    <text evidence="6">The sequence shown here is derived from an EMBL/GenBank/DDBJ whole genome shotgun (WGS) entry which is preliminary data.</text>
</comment>
<dbReference type="SUPFAM" id="SSF54211">
    <property type="entry name" value="Ribosomal protein S5 domain 2-like"/>
    <property type="match status" value="1"/>
</dbReference>
<keyword evidence="2 4" id="KW-0689">Ribosomal protein</keyword>
<evidence type="ECO:0000256" key="2">
    <source>
        <dbReference type="ARBA" id="ARBA00022980"/>
    </source>
</evidence>